<comment type="caution">
    <text evidence="2">The sequence shown here is derived from an EMBL/GenBank/DDBJ whole genome shotgun (WGS) entry which is preliminary data.</text>
</comment>
<feature type="non-terminal residue" evidence="2">
    <location>
        <position position="1"/>
    </location>
</feature>
<feature type="compositionally biased region" description="Basic and acidic residues" evidence="1">
    <location>
        <begin position="1"/>
        <end position="10"/>
    </location>
</feature>
<evidence type="ECO:0000313" key="2">
    <source>
        <dbReference type="EMBL" id="KKK94415.1"/>
    </source>
</evidence>
<gene>
    <name evidence="2" type="ORF">LCGC14_2683080</name>
</gene>
<feature type="region of interest" description="Disordered" evidence="1">
    <location>
        <begin position="1"/>
        <end position="35"/>
    </location>
</feature>
<dbReference type="AlphaFoldDB" id="A0A0F9A8D8"/>
<dbReference type="EMBL" id="LAZR01047355">
    <property type="protein sequence ID" value="KKK94415.1"/>
    <property type="molecule type" value="Genomic_DNA"/>
</dbReference>
<name>A0A0F9A8D8_9ZZZZ</name>
<evidence type="ECO:0000256" key="1">
    <source>
        <dbReference type="SAM" id="MobiDB-lite"/>
    </source>
</evidence>
<sequence>DNKRRVDAAAKRGIGYNEQIDSTDPTGPDYAGAEGNDCPAVTLDLLSR</sequence>
<organism evidence="2">
    <name type="scientific">marine sediment metagenome</name>
    <dbReference type="NCBI Taxonomy" id="412755"/>
    <lineage>
        <taxon>unclassified sequences</taxon>
        <taxon>metagenomes</taxon>
        <taxon>ecological metagenomes</taxon>
    </lineage>
</organism>
<reference evidence="2" key="1">
    <citation type="journal article" date="2015" name="Nature">
        <title>Complex archaea that bridge the gap between prokaryotes and eukaryotes.</title>
        <authorList>
            <person name="Spang A."/>
            <person name="Saw J.H."/>
            <person name="Jorgensen S.L."/>
            <person name="Zaremba-Niedzwiedzka K."/>
            <person name="Martijn J."/>
            <person name="Lind A.E."/>
            <person name="van Eijk R."/>
            <person name="Schleper C."/>
            <person name="Guy L."/>
            <person name="Ettema T.J."/>
        </authorList>
    </citation>
    <scope>NUCLEOTIDE SEQUENCE</scope>
</reference>
<accession>A0A0F9A8D8</accession>
<protein>
    <submittedName>
        <fullName evidence="2">Uncharacterized protein</fullName>
    </submittedName>
</protein>
<proteinExistence type="predicted"/>